<dbReference type="InterPro" id="IPR014347">
    <property type="entry name" value="Tautomerase/MIF_sf"/>
</dbReference>
<evidence type="ECO:0000313" key="1">
    <source>
        <dbReference type="EMBL" id="QGZ63086.1"/>
    </source>
</evidence>
<dbReference type="RefSeq" id="WP_158952080.1">
    <property type="nucleotide sequence ID" value="NZ_CP046914.1"/>
</dbReference>
<dbReference type="AlphaFoldDB" id="A0A7Z2GJX1"/>
<reference evidence="1 2" key="1">
    <citation type="submission" date="2019-12" db="EMBL/GenBank/DDBJ databases">
        <title>Paraburkholderia acidiphila 7Q-K02 sp. nov and Paraburkholderia acidisoli DHF22 sp. nov., two strains isolated from forest soil.</title>
        <authorList>
            <person name="Gao Z."/>
            <person name="Qiu L."/>
        </authorList>
    </citation>
    <scope>NUCLEOTIDE SEQUENCE [LARGE SCALE GENOMIC DNA]</scope>
    <source>
        <strain evidence="1 2">DHF22</strain>
    </source>
</reference>
<accession>A0A7Z2GJX1</accession>
<dbReference type="PANTHER" id="PTHR38460:SF1">
    <property type="entry name" value="TAUTOMERASE YOLI-RELATED"/>
    <property type="match status" value="1"/>
</dbReference>
<sequence>MPFVRIDTVAGRYDGKQRGAISDVLYESVLEIGALENDRFQVFSEHAPHDLVFHGDYLGIRRTDGFVAIQITMNAGRTLAQKKQLIASIAAGLHERVGIRKEDVFINLLEVPRENWSFGSGVAQYAPES</sequence>
<keyword evidence="2" id="KW-1185">Reference proteome</keyword>
<dbReference type="KEGG" id="pacs:FAZ98_14770"/>
<protein>
    <submittedName>
        <fullName evidence="1">Tautomerase family protein</fullName>
    </submittedName>
</protein>
<dbReference type="EMBL" id="CP046914">
    <property type="protein sequence ID" value="QGZ63086.1"/>
    <property type="molecule type" value="Genomic_DNA"/>
</dbReference>
<dbReference type="InterPro" id="IPR037479">
    <property type="entry name" value="Tauto_MSAD"/>
</dbReference>
<dbReference type="SUPFAM" id="SSF55331">
    <property type="entry name" value="Tautomerase/MIF"/>
    <property type="match status" value="1"/>
</dbReference>
<name>A0A7Z2GJX1_9BURK</name>
<organism evidence="1 2">
    <name type="scientific">Paraburkholderia acidisoli</name>
    <dbReference type="NCBI Taxonomy" id="2571748"/>
    <lineage>
        <taxon>Bacteria</taxon>
        <taxon>Pseudomonadati</taxon>
        <taxon>Pseudomonadota</taxon>
        <taxon>Betaproteobacteria</taxon>
        <taxon>Burkholderiales</taxon>
        <taxon>Burkholderiaceae</taxon>
        <taxon>Paraburkholderia</taxon>
    </lineage>
</organism>
<dbReference type="OrthoDB" id="9804765at2"/>
<dbReference type="PANTHER" id="PTHR38460">
    <property type="entry name" value="TAUTOMERASE YOLI-RELATED"/>
    <property type="match status" value="1"/>
</dbReference>
<dbReference type="Gene3D" id="3.30.429.10">
    <property type="entry name" value="Macrophage Migration Inhibitory Factor"/>
    <property type="match status" value="1"/>
</dbReference>
<proteinExistence type="predicted"/>
<dbReference type="Proteomes" id="UP000433577">
    <property type="component" value="Chromosome 2"/>
</dbReference>
<dbReference type="Pfam" id="PF14552">
    <property type="entry name" value="Tautomerase_2"/>
    <property type="match status" value="1"/>
</dbReference>
<evidence type="ECO:0000313" key="2">
    <source>
        <dbReference type="Proteomes" id="UP000433577"/>
    </source>
</evidence>
<gene>
    <name evidence="1" type="ORF">FAZ98_14770</name>
</gene>